<feature type="coiled-coil region" evidence="1">
    <location>
        <begin position="908"/>
        <end position="935"/>
    </location>
</feature>
<feature type="signal peptide" evidence="2">
    <location>
        <begin position="1"/>
        <end position="25"/>
    </location>
</feature>
<proteinExistence type="predicted"/>
<sequence length="1284" mass="142088">MKRVVMPIVSTALLISMVCSSGVYAANEQIDTAANVGVQYKTHIQDKGWESNWISDGNLSGTVGEGKRLEGLRVELVGSVPVTANIQTYVHVQNRGDMGPFPMGNMAGTEGQGLRLESIRLVLNNLPGYTIKYNVQVQNKGWLRDEDDDSTWFKSGETAGTAGQSLRLEGIRIKLVQIDENMLAYNAALAAVNEYDYTIASWADYQEVVNENIVDADNTVDEIKQATKNIIAAQGNLVKGKTMSGYIAALQAVNEADYTPASWAEYLLVLEDPENIVDQSNSQSEINKATLNIMEAQRQLQHKTNYTEYEKTLAAVRESDYTAPSWAVYQKVLAANVMTEANSQVEVDEAVKRIKLAQKKMVRKFDFTAYNALLNAVKKDDYMESSWTLYQAIVDANKVDEDNTQTDIEAAITKIEAAQKQLVKKADLKYYKAAIDAVDKNDYTTASWNAYQKEISTIIVNGTSDQAVVDAAVVNILKAQKNLVPAGDMTYYEMVLDAVIRDDYTSASWVAYQKVVAANVVIPTDGQEAINLAIQNIEAAQKKLVKGADLTAYRELLAAVNADDYTTASWATYQKVVDSNQMTGDKTQAQVDAAMEKIRQAQKKLALKGKLDLAGGYNETVASKNELEYTTASWTAYQKVLDANYMDEDKSQAQIDAAVRNIKKAQLKLTKAGDMTAYLYLMENNKNLGIPMVEGNYTSATWAAYQKILDKNEMNRDKSQKQIDTAVVAIERAQKNLKLKGDMTEYNAALALVKEADWTVASWTAYMKVVMSKENYMSGDNDEAAIKKAIGNIKLAQTTVLKKKGNVDDYNILISKYVGQSDRFKTTAWNAYMAVLTKYVMTTENTQDQIASAMTFISIAQEELLKNPAASLLEFNRVKGLVDDESAYTPESWAIYAEVVRKYQNITKDSLQTDVDKATAALENAQKNLVRQNGTELKAFQKMLELYQNNLRSTAGDFYKVSEKISNWSVYEQAVLRYADFYPEDYSWKPSNITKESSPTDIIAATKAIETAIRALRPKDNPTLSAAIVNYEAAKGAAEILGWNNPLVASTYTESSFKAFADACNANDLMNLIISANGTLITADIVNTATTGINNAMANKKPVYRATDGDIQKYQAEKNWYAEFKASYYTVALWKDYETKITKTNYDTDHPEEIVQETFVGDINSIISKREALIYNATYVMEQSRLTAANMGTFDISDGPNNVISRAEQLMIARGLEGFKISNYDVTFEQISGAGKGTATLDTAGKILTAGDGKATIKISIKALGDTTSTEIKTTGEITIDIRE</sequence>
<dbReference type="RefSeq" id="WP_263992995.1">
    <property type="nucleotide sequence ID" value="NZ_CP087994.1"/>
</dbReference>
<gene>
    <name evidence="3" type="ORF">LNN31_04345</name>
</gene>
<dbReference type="Proteomes" id="UP001163550">
    <property type="component" value="Chromosome"/>
</dbReference>
<reference evidence="3" key="1">
    <citation type="submission" date="2021-11" db="EMBL/GenBank/DDBJ databases">
        <title>Isoprene-degrading acetogen.</title>
        <authorList>
            <person name="Yang Y."/>
            <person name="Jin H."/>
            <person name="Yan J."/>
        </authorList>
    </citation>
    <scope>NUCLEOTIDE SEQUENCE</scope>
    <source>
        <strain evidence="3">Berkeley</strain>
    </source>
</reference>
<dbReference type="InterPro" id="IPR006637">
    <property type="entry name" value="ChW"/>
</dbReference>
<dbReference type="SMART" id="SM00728">
    <property type="entry name" value="ChW"/>
    <property type="match status" value="3"/>
</dbReference>
<dbReference type="EMBL" id="CP087994">
    <property type="protein sequence ID" value="UYO63667.1"/>
    <property type="molecule type" value="Genomic_DNA"/>
</dbReference>
<protein>
    <submittedName>
        <fullName evidence="3">Uncharacterized protein</fullName>
    </submittedName>
</protein>
<keyword evidence="2" id="KW-0732">Signal</keyword>
<name>A0ABY6HGI8_9FIRM</name>
<accession>A0ABY6HGI8</accession>
<dbReference type="Pfam" id="PF07538">
    <property type="entry name" value="ChW"/>
    <property type="match status" value="3"/>
</dbReference>
<dbReference type="Gene3D" id="1.20.1270.90">
    <property type="entry name" value="AF1782-like"/>
    <property type="match status" value="6"/>
</dbReference>
<evidence type="ECO:0000313" key="4">
    <source>
        <dbReference type="Proteomes" id="UP001163550"/>
    </source>
</evidence>
<feature type="chain" id="PRO_5045818655" evidence="2">
    <location>
        <begin position="26"/>
        <end position="1284"/>
    </location>
</feature>
<keyword evidence="1" id="KW-0175">Coiled coil</keyword>
<evidence type="ECO:0000256" key="2">
    <source>
        <dbReference type="SAM" id="SignalP"/>
    </source>
</evidence>
<keyword evidence="4" id="KW-1185">Reference proteome</keyword>
<evidence type="ECO:0000313" key="3">
    <source>
        <dbReference type="EMBL" id="UYO63667.1"/>
    </source>
</evidence>
<organism evidence="3 4">
    <name type="scientific">Acetobacterium wieringae</name>
    <dbReference type="NCBI Taxonomy" id="52694"/>
    <lineage>
        <taxon>Bacteria</taxon>
        <taxon>Bacillati</taxon>
        <taxon>Bacillota</taxon>
        <taxon>Clostridia</taxon>
        <taxon>Eubacteriales</taxon>
        <taxon>Eubacteriaceae</taxon>
        <taxon>Acetobacterium</taxon>
    </lineage>
</organism>
<evidence type="ECO:0000256" key="1">
    <source>
        <dbReference type="SAM" id="Coils"/>
    </source>
</evidence>